<evidence type="ECO:0000313" key="4">
    <source>
        <dbReference type="Proteomes" id="UP001597151"/>
    </source>
</evidence>
<name>A0ABW3TEY8_9RHOB</name>
<evidence type="ECO:0000256" key="1">
    <source>
        <dbReference type="SAM" id="SignalP"/>
    </source>
</evidence>
<comment type="caution">
    <text evidence="3">The sequence shown here is derived from an EMBL/GenBank/DDBJ whole genome shotgun (WGS) entry which is preliminary data.</text>
</comment>
<evidence type="ECO:0000259" key="2">
    <source>
        <dbReference type="PROSITE" id="PS50983"/>
    </source>
</evidence>
<proteinExistence type="predicted"/>
<dbReference type="InterPro" id="IPR002491">
    <property type="entry name" value="ABC_transptr_periplasmic_BD"/>
</dbReference>
<dbReference type="Pfam" id="PF01497">
    <property type="entry name" value="Peripla_BP_2"/>
    <property type="match status" value="1"/>
</dbReference>
<accession>A0ABW3TEY8</accession>
<protein>
    <submittedName>
        <fullName evidence="3">ABC transporter substrate-binding protein</fullName>
    </submittedName>
</protein>
<dbReference type="Proteomes" id="UP001597151">
    <property type="component" value="Unassembled WGS sequence"/>
</dbReference>
<dbReference type="PANTHER" id="PTHR30535:SF34">
    <property type="entry name" value="MOLYBDATE-BINDING PROTEIN MOLA"/>
    <property type="match status" value="1"/>
</dbReference>
<sequence length="280" mass="29646">MSVFLAASRTIALGAALYGAAPLAAQADVPARVVSMNLCTDQLAMMLADEGQLISVSHIALDPLASPMVEEAAKYPVNHGQAEQIFAMQPDLVLAGIYSDPYTVGLLRRLGVDVLQFPLERDFDGIRANILKMGDALGRAVQAQAMVAQFDSDLALLQGDTDTAPSALLHYANNYTSGDKSLAHEILVAAGLTNATVDAGITIAGSVPLEQLVLLMPDLVVSGQVYPGASRAEDVLHHPALRALRARKDGAALTDAEWVCGTPLVLRAVARLVDIRERMQ</sequence>
<feature type="chain" id="PRO_5046243598" evidence="1">
    <location>
        <begin position="28"/>
        <end position="280"/>
    </location>
</feature>
<dbReference type="PROSITE" id="PS50983">
    <property type="entry name" value="FE_B12_PBP"/>
    <property type="match status" value="1"/>
</dbReference>
<dbReference type="Gene3D" id="3.40.50.1980">
    <property type="entry name" value="Nitrogenase molybdenum iron protein domain"/>
    <property type="match status" value="2"/>
</dbReference>
<dbReference type="InterPro" id="IPR050902">
    <property type="entry name" value="ABC_Transporter_SBP"/>
</dbReference>
<gene>
    <name evidence="3" type="ORF">ACFQ3C_10220</name>
</gene>
<feature type="domain" description="Fe/B12 periplasmic-binding" evidence="2">
    <location>
        <begin position="32"/>
        <end position="280"/>
    </location>
</feature>
<dbReference type="SUPFAM" id="SSF53807">
    <property type="entry name" value="Helical backbone' metal receptor"/>
    <property type="match status" value="1"/>
</dbReference>
<organism evidence="3 4">
    <name type="scientific">Seohaeicola saemankumensis</name>
    <dbReference type="NCBI Taxonomy" id="481181"/>
    <lineage>
        <taxon>Bacteria</taxon>
        <taxon>Pseudomonadati</taxon>
        <taxon>Pseudomonadota</taxon>
        <taxon>Alphaproteobacteria</taxon>
        <taxon>Rhodobacterales</taxon>
        <taxon>Roseobacteraceae</taxon>
        <taxon>Seohaeicola</taxon>
    </lineage>
</organism>
<reference evidence="4" key="1">
    <citation type="journal article" date="2019" name="Int. J. Syst. Evol. Microbiol.">
        <title>The Global Catalogue of Microorganisms (GCM) 10K type strain sequencing project: providing services to taxonomists for standard genome sequencing and annotation.</title>
        <authorList>
            <consortium name="The Broad Institute Genomics Platform"/>
            <consortium name="The Broad Institute Genome Sequencing Center for Infectious Disease"/>
            <person name="Wu L."/>
            <person name="Ma J."/>
        </authorList>
    </citation>
    <scope>NUCLEOTIDE SEQUENCE [LARGE SCALE GENOMIC DNA]</scope>
    <source>
        <strain evidence="4">CCUG 55328</strain>
    </source>
</reference>
<keyword evidence="4" id="KW-1185">Reference proteome</keyword>
<keyword evidence="1" id="KW-0732">Signal</keyword>
<dbReference type="RefSeq" id="WP_380791346.1">
    <property type="nucleotide sequence ID" value="NZ_JBHTKR010000004.1"/>
</dbReference>
<evidence type="ECO:0000313" key="3">
    <source>
        <dbReference type="EMBL" id="MFD1195046.1"/>
    </source>
</evidence>
<dbReference type="PANTHER" id="PTHR30535">
    <property type="entry name" value="VITAMIN B12-BINDING PROTEIN"/>
    <property type="match status" value="1"/>
</dbReference>
<dbReference type="EMBL" id="JBHTKR010000004">
    <property type="protein sequence ID" value="MFD1195046.1"/>
    <property type="molecule type" value="Genomic_DNA"/>
</dbReference>
<feature type="signal peptide" evidence="1">
    <location>
        <begin position="1"/>
        <end position="27"/>
    </location>
</feature>